<keyword evidence="2" id="KW-0808">Transferase</keyword>
<dbReference type="Gene3D" id="3.90.1200.10">
    <property type="match status" value="1"/>
</dbReference>
<evidence type="ECO:0000313" key="2">
    <source>
        <dbReference type="EMBL" id="RUP51591.1"/>
    </source>
</evidence>
<dbReference type="EMBL" id="RBNI01000615">
    <property type="protein sequence ID" value="RUP51591.1"/>
    <property type="molecule type" value="Genomic_DNA"/>
</dbReference>
<keyword evidence="3" id="KW-1185">Reference proteome</keyword>
<dbReference type="Gene3D" id="3.30.200.20">
    <property type="entry name" value="Phosphorylase Kinase, domain 1"/>
    <property type="match status" value="1"/>
</dbReference>
<dbReference type="Proteomes" id="UP000268093">
    <property type="component" value="Unassembled WGS sequence"/>
</dbReference>
<accession>A0A433DLB4</accession>
<gene>
    <name evidence="2" type="ORF">BC936DRAFT_147211</name>
</gene>
<dbReference type="AlphaFoldDB" id="A0A433DLB4"/>
<dbReference type="InterPro" id="IPR011009">
    <property type="entry name" value="Kinase-like_dom_sf"/>
</dbReference>
<dbReference type="PANTHER" id="PTHR22603">
    <property type="entry name" value="CHOLINE/ETHANOALAMINE KINASE"/>
    <property type="match status" value="1"/>
</dbReference>
<dbReference type="OrthoDB" id="10267235at2759"/>
<protein>
    <submittedName>
        <fullName evidence="2">Kinase-like domain-containing protein</fullName>
    </submittedName>
</protein>
<keyword evidence="2" id="KW-0418">Kinase</keyword>
<comment type="similarity">
    <text evidence="1">Belongs to the choline/ethanolamine kinase family.</text>
</comment>
<evidence type="ECO:0000313" key="3">
    <source>
        <dbReference type="Proteomes" id="UP000268093"/>
    </source>
</evidence>
<dbReference type="GO" id="GO:0004305">
    <property type="term" value="F:ethanolamine kinase activity"/>
    <property type="evidence" value="ECO:0007669"/>
    <property type="project" value="TreeGrafter"/>
</dbReference>
<organism evidence="2 3">
    <name type="scientific">Jimgerdemannia flammicorona</name>
    <dbReference type="NCBI Taxonomy" id="994334"/>
    <lineage>
        <taxon>Eukaryota</taxon>
        <taxon>Fungi</taxon>
        <taxon>Fungi incertae sedis</taxon>
        <taxon>Mucoromycota</taxon>
        <taxon>Mucoromycotina</taxon>
        <taxon>Endogonomycetes</taxon>
        <taxon>Endogonales</taxon>
        <taxon>Endogonaceae</taxon>
        <taxon>Jimgerdemannia</taxon>
    </lineage>
</organism>
<dbReference type="PANTHER" id="PTHR22603:SF93">
    <property type="entry name" value="RE24176P"/>
    <property type="match status" value="1"/>
</dbReference>
<name>A0A433DLB4_9FUNG</name>
<proteinExistence type="inferred from homology"/>
<dbReference type="Pfam" id="PF01633">
    <property type="entry name" value="Choline_kinase"/>
    <property type="match status" value="1"/>
</dbReference>
<dbReference type="GO" id="GO:0006646">
    <property type="term" value="P:phosphatidylethanolamine biosynthetic process"/>
    <property type="evidence" value="ECO:0007669"/>
    <property type="project" value="TreeGrafter"/>
</dbReference>
<sequence length="462" mass="53464">MSVLTDSTSEANMVYKKRVKKLGSLLTNALERTGTDKAWPLKQLRKMIIRRKTMTRQRIPQDDTSESDVSESDIPYDVPVSDVTIDLTHLKGDDLKRTVLSLIHAQLPDWKDVTLPYLTLERVSGALTNAVFYVTATTPPERKVLLRIYGVGVEQLFQRERELHWLRLLSQLNIGAQLRGVFANGRFEQYLDSATLTKEDIRDPATSVHIAQRLCELHNIVDTFPPSAEEKSRPEVWTNIGKWYPLAVESAQELARKDETKRTVLEKLDVEKLWGEIEEMKRVLAGVWSPIVFGHNDAQYGNILRLKDHTHELVVVDFEYAGYNYRGFDISNHFCEWMADYHSSTPAELHPDRYPTRNEQMRFLNAYLDAQDAKHGQLNDPDRKSALESLRRECEAWAMASHALWGLWGLIQASQSEIEFDYLRYGVQRIEMFRKGLEAYSLVYTPSIFLFHNRSHRQVHCK</sequence>
<comment type="caution">
    <text evidence="2">The sequence shown here is derived from an EMBL/GenBank/DDBJ whole genome shotgun (WGS) entry which is preliminary data.</text>
</comment>
<dbReference type="SUPFAM" id="SSF56112">
    <property type="entry name" value="Protein kinase-like (PK-like)"/>
    <property type="match status" value="1"/>
</dbReference>
<dbReference type="GO" id="GO:0005737">
    <property type="term" value="C:cytoplasm"/>
    <property type="evidence" value="ECO:0007669"/>
    <property type="project" value="TreeGrafter"/>
</dbReference>
<dbReference type="GO" id="GO:0004103">
    <property type="term" value="F:choline kinase activity"/>
    <property type="evidence" value="ECO:0007669"/>
    <property type="project" value="TreeGrafter"/>
</dbReference>
<dbReference type="CDD" id="cd05157">
    <property type="entry name" value="ETNK_euk"/>
    <property type="match status" value="1"/>
</dbReference>
<evidence type="ECO:0000256" key="1">
    <source>
        <dbReference type="ARBA" id="ARBA00038211"/>
    </source>
</evidence>
<reference evidence="2 3" key="1">
    <citation type="journal article" date="2018" name="New Phytol.">
        <title>Phylogenomics of Endogonaceae and evolution of mycorrhizas within Mucoromycota.</title>
        <authorList>
            <person name="Chang Y."/>
            <person name="Desiro A."/>
            <person name="Na H."/>
            <person name="Sandor L."/>
            <person name="Lipzen A."/>
            <person name="Clum A."/>
            <person name="Barry K."/>
            <person name="Grigoriev I.V."/>
            <person name="Martin F.M."/>
            <person name="Stajich J.E."/>
            <person name="Smith M.E."/>
            <person name="Bonito G."/>
            <person name="Spatafora J.W."/>
        </authorList>
    </citation>
    <scope>NUCLEOTIDE SEQUENCE [LARGE SCALE GENOMIC DNA]</scope>
    <source>
        <strain evidence="2 3">GMNB39</strain>
    </source>
</reference>